<dbReference type="PANTHER" id="PTHR18870:SF9">
    <property type="entry name" value="PROTEIN TAG-278-RELATED"/>
    <property type="match status" value="1"/>
</dbReference>
<feature type="compositionally biased region" description="Low complexity" evidence="3">
    <location>
        <begin position="154"/>
        <end position="172"/>
    </location>
</feature>
<evidence type="ECO:0000256" key="2">
    <source>
        <dbReference type="SAM" id="Coils"/>
    </source>
</evidence>
<dbReference type="AlphaFoldDB" id="A0A9P6AXZ3"/>
<feature type="compositionally biased region" description="Low complexity" evidence="3">
    <location>
        <begin position="126"/>
        <end position="137"/>
    </location>
</feature>
<keyword evidence="5" id="KW-1185">Reference proteome</keyword>
<gene>
    <name evidence="4" type="ORF">BS47DRAFT_1362016</name>
</gene>
<feature type="compositionally biased region" description="Low complexity" evidence="3">
    <location>
        <begin position="42"/>
        <end position="80"/>
    </location>
</feature>
<feature type="compositionally biased region" description="Low complexity" evidence="3">
    <location>
        <begin position="87"/>
        <end position="102"/>
    </location>
</feature>
<evidence type="ECO:0000256" key="1">
    <source>
        <dbReference type="ARBA" id="ARBA00023054"/>
    </source>
</evidence>
<feature type="region of interest" description="Disordered" evidence="3">
    <location>
        <begin position="820"/>
        <end position="839"/>
    </location>
</feature>
<dbReference type="Proteomes" id="UP000886523">
    <property type="component" value="Unassembled WGS sequence"/>
</dbReference>
<evidence type="ECO:0000256" key="3">
    <source>
        <dbReference type="SAM" id="MobiDB-lite"/>
    </source>
</evidence>
<protein>
    <submittedName>
        <fullName evidence="4">Uncharacterized protein</fullName>
    </submittedName>
</protein>
<evidence type="ECO:0000313" key="5">
    <source>
        <dbReference type="Proteomes" id="UP000886523"/>
    </source>
</evidence>
<keyword evidence="1 2" id="KW-0175">Coiled coil</keyword>
<accession>A0A9P6AXZ3</accession>
<feature type="coiled-coil region" evidence="2">
    <location>
        <begin position="676"/>
        <end position="753"/>
    </location>
</feature>
<proteinExistence type="predicted"/>
<feature type="coiled-coil region" evidence="2">
    <location>
        <begin position="428"/>
        <end position="506"/>
    </location>
</feature>
<comment type="caution">
    <text evidence="4">The sequence shown here is derived from an EMBL/GenBank/DDBJ whole genome shotgun (WGS) entry which is preliminary data.</text>
</comment>
<evidence type="ECO:0000313" key="4">
    <source>
        <dbReference type="EMBL" id="KAF9514068.1"/>
    </source>
</evidence>
<dbReference type="EMBL" id="MU128965">
    <property type="protein sequence ID" value="KAF9514068.1"/>
    <property type="molecule type" value="Genomic_DNA"/>
</dbReference>
<name>A0A9P6AXZ3_9AGAM</name>
<feature type="region of interest" description="Disordered" evidence="3">
    <location>
        <begin position="1"/>
        <end position="230"/>
    </location>
</feature>
<feature type="compositionally biased region" description="Basic and acidic residues" evidence="3">
    <location>
        <begin position="214"/>
        <end position="228"/>
    </location>
</feature>
<reference evidence="4" key="1">
    <citation type="journal article" date="2020" name="Nat. Commun.">
        <title>Large-scale genome sequencing of mycorrhizal fungi provides insights into the early evolution of symbiotic traits.</title>
        <authorList>
            <person name="Miyauchi S."/>
            <person name="Kiss E."/>
            <person name="Kuo A."/>
            <person name="Drula E."/>
            <person name="Kohler A."/>
            <person name="Sanchez-Garcia M."/>
            <person name="Morin E."/>
            <person name="Andreopoulos B."/>
            <person name="Barry K.W."/>
            <person name="Bonito G."/>
            <person name="Buee M."/>
            <person name="Carver A."/>
            <person name="Chen C."/>
            <person name="Cichocki N."/>
            <person name="Clum A."/>
            <person name="Culley D."/>
            <person name="Crous P.W."/>
            <person name="Fauchery L."/>
            <person name="Girlanda M."/>
            <person name="Hayes R.D."/>
            <person name="Keri Z."/>
            <person name="LaButti K."/>
            <person name="Lipzen A."/>
            <person name="Lombard V."/>
            <person name="Magnuson J."/>
            <person name="Maillard F."/>
            <person name="Murat C."/>
            <person name="Nolan M."/>
            <person name="Ohm R.A."/>
            <person name="Pangilinan J."/>
            <person name="Pereira M.F."/>
            <person name="Perotto S."/>
            <person name="Peter M."/>
            <person name="Pfister S."/>
            <person name="Riley R."/>
            <person name="Sitrit Y."/>
            <person name="Stielow J.B."/>
            <person name="Szollosi G."/>
            <person name="Zifcakova L."/>
            <person name="Stursova M."/>
            <person name="Spatafora J.W."/>
            <person name="Tedersoo L."/>
            <person name="Vaario L.M."/>
            <person name="Yamada A."/>
            <person name="Yan M."/>
            <person name="Wang P."/>
            <person name="Xu J."/>
            <person name="Bruns T."/>
            <person name="Baldrian P."/>
            <person name="Vilgalys R."/>
            <person name="Dunand C."/>
            <person name="Henrissat B."/>
            <person name="Grigoriev I.V."/>
            <person name="Hibbett D."/>
            <person name="Nagy L.G."/>
            <person name="Martin F.M."/>
        </authorList>
    </citation>
    <scope>NUCLEOTIDE SEQUENCE</scope>
    <source>
        <strain evidence="4">UP504</strain>
    </source>
</reference>
<dbReference type="OrthoDB" id="2289094at2759"/>
<organism evidence="4 5">
    <name type="scientific">Hydnum rufescens UP504</name>
    <dbReference type="NCBI Taxonomy" id="1448309"/>
    <lineage>
        <taxon>Eukaryota</taxon>
        <taxon>Fungi</taxon>
        <taxon>Dikarya</taxon>
        <taxon>Basidiomycota</taxon>
        <taxon>Agaricomycotina</taxon>
        <taxon>Agaricomycetes</taxon>
        <taxon>Cantharellales</taxon>
        <taxon>Hydnaceae</taxon>
        <taxon>Hydnum</taxon>
    </lineage>
</organism>
<dbReference type="PANTHER" id="PTHR18870">
    <property type="entry name" value="PROTEIN TAG-278-RELATED"/>
    <property type="match status" value="1"/>
</dbReference>
<sequence length="930" mass="98689">MESLKAKASVTADAKTRTTNGAAKSGVRASTASKSAPPPARSVPAGRPSVASFSAPAARAAVPSSATTAAKRVLGSSTTSRPPPSTSAPSKSTTATTSAVAARRQSGVVPVAKTPVPRPSSVTQTAAAKSALRSSSAVNKSPTDPPPTLAGNQPSSPTPSTAAPAKSKSLSTDVAKKSMATRSSATAGPPPVARHVAGRASISVVSRGAAPTFKDSKEPPKDTSKGNEELEAQLGAATTELATKTEQIANLEQELATLRENLQDAISQSVAHTEDLEKLQTAVKEGTVARQILEGDLQTLKESAANATAKIEALLQANAELERTGAHLADSEGKIATLAADLASVQNELAKANEALRSAADAKSFDQQQWAESAAIDPNAELHAIQTHVATLTATHTDALSAGASKEAELRTLVDAHEGTITSLRSKLDGSAQENTDLAARISELEVEVLESKDATENALDEHRKEVAALKAQHWQDKDLLTKTLQEDLQRAVAAHQQATKEWEETSKTLRERHSTELAAAITEAENKAVGNGEAALKALSQEHERLIAVKEGQHTTSLAELTSAHEASSGSLKETIDKLTEELKGREAKFEAQVREIKGQQDALLQKAFDDAKIEAGSTHSTELSSVRAESQASLERLRTGFQHEIEELKTTHAETLGEQTKMSEKHAKELTLNLAATTDDLAKSKAALAAAQTEIASLKTQVEEANRAAEAASINADAQLKGQTVQAKQEAQNAREDLATFKQLLAESQESFAADMEGTKATHKRELEEVVAKHVEHTGALKASHGQELAQLSNEGVKLRSALEDEREAKEKALAQIASLQQVRSPPPSPRNGNAAGVGKDEIEKLHRAHNATLMTLEAEHNSGLRALKDELARKQEAVDEVRAEKERKELEISFMAEEKRDVEDELQRHLEEMNELKAQLASLKSSA</sequence>